<evidence type="ECO:0000256" key="3">
    <source>
        <dbReference type="ARBA" id="ARBA00022618"/>
    </source>
</evidence>
<proteinExistence type="inferred from homology"/>
<keyword evidence="5 10" id="KW-0995">Kinetochore</keyword>
<gene>
    <name evidence="14" type="ORF">DFH94DRAFT_746899</name>
</gene>
<dbReference type="Gene3D" id="6.10.250.1950">
    <property type="match status" value="1"/>
</dbReference>
<feature type="region of interest" description="Disordered" evidence="12">
    <location>
        <begin position="1"/>
        <end position="41"/>
    </location>
</feature>
<evidence type="ECO:0000313" key="14">
    <source>
        <dbReference type="EMBL" id="KAF8478992.1"/>
    </source>
</evidence>
<evidence type="ECO:0000313" key="15">
    <source>
        <dbReference type="Proteomes" id="UP000759537"/>
    </source>
</evidence>
<evidence type="ECO:0000256" key="12">
    <source>
        <dbReference type="SAM" id="MobiDB-lite"/>
    </source>
</evidence>
<dbReference type="AlphaFoldDB" id="A0A9P5MU72"/>
<feature type="domain" description="Kinetochore protein Ndc80 CH" evidence="13">
    <location>
        <begin position="107"/>
        <end position="226"/>
    </location>
</feature>
<dbReference type="InterPro" id="IPR055260">
    <property type="entry name" value="Ndc80_CH"/>
</dbReference>
<evidence type="ECO:0000256" key="5">
    <source>
        <dbReference type="ARBA" id="ARBA00022838"/>
    </source>
</evidence>
<protein>
    <recommendedName>
        <fullName evidence="10">Kinetochore protein NDC80</fullName>
    </recommendedName>
</protein>
<evidence type="ECO:0000256" key="11">
    <source>
        <dbReference type="SAM" id="Coils"/>
    </source>
</evidence>
<dbReference type="GO" id="GO:0051315">
    <property type="term" value="P:attachment of mitotic spindle microtubules to kinetochore"/>
    <property type="evidence" value="ECO:0007669"/>
    <property type="project" value="UniProtKB-UniRule"/>
</dbReference>
<accession>A0A9P5MU72</accession>
<dbReference type="Gene3D" id="1.10.418.30">
    <property type="entry name" value="Ncd80 complex, Ncd80 subunit"/>
    <property type="match status" value="1"/>
</dbReference>
<keyword evidence="8 10" id="KW-0131">Cell cycle</keyword>
<evidence type="ECO:0000256" key="2">
    <source>
        <dbReference type="ARBA" id="ARBA00022454"/>
    </source>
</evidence>
<keyword evidence="2 10" id="KW-0158">Chromosome</keyword>
<keyword evidence="15" id="KW-1185">Reference proteome</keyword>
<evidence type="ECO:0000256" key="7">
    <source>
        <dbReference type="ARBA" id="ARBA00023242"/>
    </source>
</evidence>
<comment type="function">
    <text evidence="10">Acts as a component of the essential kinetochore-associated NDC80 complex, which is required for chromosome segregation and spindle checkpoint activity.</text>
</comment>
<dbReference type="Pfam" id="PF03801">
    <property type="entry name" value="Ndc80_HEC"/>
    <property type="match status" value="1"/>
</dbReference>
<dbReference type="InterPro" id="IPR038273">
    <property type="entry name" value="Ndc80_sf"/>
</dbReference>
<reference evidence="14" key="2">
    <citation type="journal article" date="2020" name="Nat. Commun.">
        <title>Large-scale genome sequencing of mycorrhizal fungi provides insights into the early evolution of symbiotic traits.</title>
        <authorList>
            <person name="Miyauchi S."/>
            <person name="Kiss E."/>
            <person name="Kuo A."/>
            <person name="Drula E."/>
            <person name="Kohler A."/>
            <person name="Sanchez-Garcia M."/>
            <person name="Morin E."/>
            <person name="Andreopoulos B."/>
            <person name="Barry K.W."/>
            <person name="Bonito G."/>
            <person name="Buee M."/>
            <person name="Carver A."/>
            <person name="Chen C."/>
            <person name="Cichocki N."/>
            <person name="Clum A."/>
            <person name="Culley D."/>
            <person name="Crous P.W."/>
            <person name="Fauchery L."/>
            <person name="Girlanda M."/>
            <person name="Hayes R.D."/>
            <person name="Keri Z."/>
            <person name="LaButti K."/>
            <person name="Lipzen A."/>
            <person name="Lombard V."/>
            <person name="Magnuson J."/>
            <person name="Maillard F."/>
            <person name="Murat C."/>
            <person name="Nolan M."/>
            <person name="Ohm R.A."/>
            <person name="Pangilinan J."/>
            <person name="Pereira M.F."/>
            <person name="Perotto S."/>
            <person name="Peter M."/>
            <person name="Pfister S."/>
            <person name="Riley R."/>
            <person name="Sitrit Y."/>
            <person name="Stielow J.B."/>
            <person name="Szollosi G."/>
            <person name="Zifcakova L."/>
            <person name="Stursova M."/>
            <person name="Spatafora J.W."/>
            <person name="Tedersoo L."/>
            <person name="Vaario L.M."/>
            <person name="Yamada A."/>
            <person name="Yan M."/>
            <person name="Wang P."/>
            <person name="Xu J."/>
            <person name="Bruns T."/>
            <person name="Baldrian P."/>
            <person name="Vilgalys R."/>
            <person name="Dunand C."/>
            <person name="Henrissat B."/>
            <person name="Grigoriev I.V."/>
            <person name="Hibbett D."/>
            <person name="Nagy L.G."/>
            <person name="Martin F.M."/>
        </authorList>
    </citation>
    <scope>NUCLEOTIDE SEQUENCE</scope>
    <source>
        <strain evidence="14">Prilba</strain>
    </source>
</reference>
<sequence length="646" mass="72850">MSEIARRRSVLQSSQENGRTGIPMAVPPSAMKKSTQNKRLSVAGPAARGVYPPAALAVPSTNPRQSLYRSQNLNPLLASASKHSRTPLQSSVRRGSLWGGGAGALQPAAIQTLKDSRPLRDRQYQTKMRQDVVGWLQSTEYDISMQTLANITGKEYRNIVQYLFSMLDPGYPFDPQARFEDEFIPALKCLRYPFVGQVDPKWLAAPASMHSWPSLLGVLHWLVVMCKGRLHYMESEHPTLQFSGIIPEEFDDPNHHAALSFDYFAEAYEAFFAGSDDFNDQQRRMEERYAKKNERIEADLEEQKAKLTSVKAELEKLQSAPAPIDKLLTDNKYLKRDREKFQECMRSWEGRKKTLISHIATLKMDIVQQASNLEQLNAEQERLSVVVREQNISPEEVIRMNTEHEQLSRNLEDLKVKIAESQKTILSLEVAVANRGAAAEEAVDVYTRLLSNLGLFPPLPAPFQDIDLQVELNTAASQTENLLRGPDVRHVIKPTLNAVIESKRGERAAVESDRIKVDHELDRLISECENLEDEINETEKKVMVMSEQADDLREVAQRDSLVSNAEISRLERDLGQARTAALSSGAGIQSRLQALQIAYREQVDKVARLRDETVRAIVKNSTEIAMFKEDISQQLKSLRDFAEAGS</sequence>
<feature type="coiled-coil region" evidence="11">
    <location>
        <begin position="359"/>
        <end position="431"/>
    </location>
</feature>
<comment type="subcellular location">
    <subcellularLocation>
        <location evidence="10">Chromosome</location>
        <location evidence="10">Centromere</location>
        <location evidence="10">Kinetochore</location>
    </subcellularLocation>
    <subcellularLocation>
        <location evidence="10">Nucleus</location>
    </subcellularLocation>
</comment>
<feature type="coiled-coil region" evidence="11">
    <location>
        <begin position="514"/>
        <end position="555"/>
    </location>
</feature>
<evidence type="ECO:0000259" key="13">
    <source>
        <dbReference type="Pfam" id="PF03801"/>
    </source>
</evidence>
<comment type="caution">
    <text evidence="14">The sequence shown here is derived from an EMBL/GenBank/DDBJ whole genome shotgun (WGS) entry which is preliminary data.</text>
</comment>
<dbReference type="GO" id="GO:0051301">
    <property type="term" value="P:cell division"/>
    <property type="evidence" value="ECO:0007669"/>
    <property type="project" value="UniProtKB-UniRule"/>
</dbReference>
<keyword evidence="4 10" id="KW-0498">Mitosis</keyword>
<name>A0A9P5MU72_9AGAM</name>
<organism evidence="14 15">
    <name type="scientific">Russula ochroleuca</name>
    <dbReference type="NCBI Taxonomy" id="152965"/>
    <lineage>
        <taxon>Eukaryota</taxon>
        <taxon>Fungi</taxon>
        <taxon>Dikarya</taxon>
        <taxon>Basidiomycota</taxon>
        <taxon>Agaricomycotina</taxon>
        <taxon>Agaricomycetes</taxon>
        <taxon>Russulales</taxon>
        <taxon>Russulaceae</taxon>
        <taxon>Russula</taxon>
    </lineage>
</organism>
<dbReference type="OrthoDB" id="7459479at2759"/>
<comment type="similarity">
    <text evidence="1 10">Belongs to the NDC80/HEC1 family.</text>
</comment>
<evidence type="ECO:0000256" key="9">
    <source>
        <dbReference type="ARBA" id="ARBA00023328"/>
    </source>
</evidence>
<dbReference type="GO" id="GO:0005634">
    <property type="term" value="C:nucleus"/>
    <property type="evidence" value="ECO:0007669"/>
    <property type="project" value="UniProtKB-SubCell"/>
</dbReference>
<dbReference type="PANTHER" id="PTHR10643">
    <property type="entry name" value="KINETOCHORE PROTEIN NDC80"/>
    <property type="match status" value="1"/>
</dbReference>
<keyword evidence="6 11" id="KW-0175">Coiled coil</keyword>
<dbReference type="PANTHER" id="PTHR10643:SF2">
    <property type="entry name" value="KINETOCHORE PROTEIN NDC80 HOMOLOG"/>
    <property type="match status" value="1"/>
</dbReference>
<keyword evidence="3 10" id="KW-0132">Cell division</keyword>
<dbReference type="InterPro" id="IPR005550">
    <property type="entry name" value="Kinetochore_Ndc80"/>
</dbReference>
<keyword evidence="7 10" id="KW-0539">Nucleus</keyword>
<comment type="subunit">
    <text evidence="10">Component of the NDC80 complex.</text>
</comment>
<evidence type="ECO:0000256" key="4">
    <source>
        <dbReference type="ARBA" id="ARBA00022776"/>
    </source>
</evidence>
<dbReference type="Proteomes" id="UP000759537">
    <property type="component" value="Unassembled WGS sequence"/>
</dbReference>
<evidence type="ECO:0000256" key="1">
    <source>
        <dbReference type="ARBA" id="ARBA00007050"/>
    </source>
</evidence>
<feature type="coiled-coil region" evidence="11">
    <location>
        <begin position="282"/>
        <end position="320"/>
    </location>
</feature>
<evidence type="ECO:0000256" key="10">
    <source>
        <dbReference type="RuleBase" id="RU368072"/>
    </source>
</evidence>
<dbReference type="GO" id="GO:0031262">
    <property type="term" value="C:Ndc80 complex"/>
    <property type="evidence" value="ECO:0007669"/>
    <property type="project" value="UniProtKB-UniRule"/>
</dbReference>
<evidence type="ECO:0000256" key="6">
    <source>
        <dbReference type="ARBA" id="ARBA00023054"/>
    </source>
</evidence>
<dbReference type="EMBL" id="WHVB01000010">
    <property type="protein sequence ID" value="KAF8478992.1"/>
    <property type="molecule type" value="Genomic_DNA"/>
</dbReference>
<reference evidence="14" key="1">
    <citation type="submission" date="2019-10" db="EMBL/GenBank/DDBJ databases">
        <authorList>
            <consortium name="DOE Joint Genome Institute"/>
            <person name="Kuo A."/>
            <person name="Miyauchi S."/>
            <person name="Kiss E."/>
            <person name="Drula E."/>
            <person name="Kohler A."/>
            <person name="Sanchez-Garcia M."/>
            <person name="Andreopoulos B."/>
            <person name="Barry K.W."/>
            <person name="Bonito G."/>
            <person name="Buee M."/>
            <person name="Carver A."/>
            <person name="Chen C."/>
            <person name="Cichocki N."/>
            <person name="Clum A."/>
            <person name="Culley D."/>
            <person name="Crous P.W."/>
            <person name="Fauchery L."/>
            <person name="Girlanda M."/>
            <person name="Hayes R."/>
            <person name="Keri Z."/>
            <person name="LaButti K."/>
            <person name="Lipzen A."/>
            <person name="Lombard V."/>
            <person name="Magnuson J."/>
            <person name="Maillard F."/>
            <person name="Morin E."/>
            <person name="Murat C."/>
            <person name="Nolan M."/>
            <person name="Ohm R."/>
            <person name="Pangilinan J."/>
            <person name="Pereira M."/>
            <person name="Perotto S."/>
            <person name="Peter M."/>
            <person name="Riley R."/>
            <person name="Sitrit Y."/>
            <person name="Stielow B."/>
            <person name="Szollosi G."/>
            <person name="Zifcakova L."/>
            <person name="Stursova M."/>
            <person name="Spatafora J.W."/>
            <person name="Tedersoo L."/>
            <person name="Vaario L.-M."/>
            <person name="Yamada A."/>
            <person name="Yan M."/>
            <person name="Wang P."/>
            <person name="Xu J."/>
            <person name="Bruns T."/>
            <person name="Baldrian P."/>
            <person name="Vilgalys R."/>
            <person name="Henrissat B."/>
            <person name="Grigoriev I.V."/>
            <person name="Hibbett D."/>
            <person name="Nagy L.G."/>
            <person name="Martin F.M."/>
        </authorList>
    </citation>
    <scope>NUCLEOTIDE SEQUENCE</scope>
    <source>
        <strain evidence="14">Prilba</strain>
    </source>
</reference>
<evidence type="ECO:0000256" key="8">
    <source>
        <dbReference type="ARBA" id="ARBA00023306"/>
    </source>
</evidence>
<keyword evidence="9 10" id="KW-0137">Centromere</keyword>